<dbReference type="Pfam" id="PF03413">
    <property type="entry name" value="PepSY"/>
    <property type="match status" value="1"/>
</dbReference>
<feature type="domain" description="PepSY" evidence="3">
    <location>
        <begin position="184"/>
        <end position="246"/>
    </location>
</feature>
<dbReference type="EMBL" id="JACSQN010000011">
    <property type="protein sequence ID" value="MBD7985411.1"/>
    <property type="molecule type" value="Genomic_DNA"/>
</dbReference>
<feature type="transmembrane region" description="Helical" evidence="2">
    <location>
        <begin position="7"/>
        <end position="25"/>
    </location>
</feature>
<proteinExistence type="predicted"/>
<keyword evidence="5" id="KW-1185">Reference proteome</keyword>
<protein>
    <submittedName>
        <fullName evidence="4">PepSY domain-containing protein</fullName>
    </submittedName>
</protein>
<feature type="compositionally biased region" description="Acidic residues" evidence="1">
    <location>
        <begin position="111"/>
        <end position="124"/>
    </location>
</feature>
<comment type="caution">
    <text evidence="4">The sequence shown here is derived from an EMBL/GenBank/DDBJ whole genome shotgun (WGS) entry which is preliminary data.</text>
</comment>
<keyword evidence="2" id="KW-0472">Membrane</keyword>
<evidence type="ECO:0000313" key="4">
    <source>
        <dbReference type="EMBL" id="MBD7985411.1"/>
    </source>
</evidence>
<evidence type="ECO:0000259" key="3">
    <source>
        <dbReference type="Pfam" id="PF03413"/>
    </source>
</evidence>
<dbReference type="InterPro" id="IPR025711">
    <property type="entry name" value="PepSY"/>
</dbReference>
<evidence type="ECO:0000313" key="5">
    <source>
        <dbReference type="Proteomes" id="UP000626786"/>
    </source>
</evidence>
<name>A0ABR8UBM3_9BACL</name>
<accession>A0ABR8UBM3</accession>
<reference evidence="4 5" key="1">
    <citation type="submission" date="2020-08" db="EMBL/GenBank/DDBJ databases">
        <title>A Genomic Blueprint of the Chicken Gut Microbiome.</title>
        <authorList>
            <person name="Gilroy R."/>
            <person name="Ravi A."/>
            <person name="Getino M."/>
            <person name="Pursley I."/>
            <person name="Horton D.L."/>
            <person name="Alikhan N.-F."/>
            <person name="Baker D."/>
            <person name="Gharbi K."/>
            <person name="Hall N."/>
            <person name="Watson M."/>
            <person name="Adriaenssens E.M."/>
            <person name="Foster-Nyarko E."/>
            <person name="Jarju S."/>
            <person name="Secka A."/>
            <person name="Antonio M."/>
            <person name="Oren A."/>
            <person name="Chaudhuri R."/>
            <person name="La Ragione R.M."/>
            <person name="Hildebrand F."/>
            <person name="Pallen M.J."/>
        </authorList>
    </citation>
    <scope>NUCLEOTIDE SEQUENCE [LARGE SCALE GENOMIC DNA]</scope>
    <source>
        <strain evidence="4 5">Sa2YVA2</strain>
    </source>
</reference>
<dbReference type="Proteomes" id="UP000626786">
    <property type="component" value="Unassembled WGS sequence"/>
</dbReference>
<keyword evidence="2" id="KW-1133">Transmembrane helix</keyword>
<gene>
    <name evidence="4" type="ORF">H9649_12495</name>
</gene>
<organism evidence="4 5">
    <name type="scientific">Sporosarcina quadrami</name>
    <dbReference type="NCBI Taxonomy" id="2762234"/>
    <lineage>
        <taxon>Bacteria</taxon>
        <taxon>Bacillati</taxon>
        <taxon>Bacillota</taxon>
        <taxon>Bacilli</taxon>
        <taxon>Bacillales</taxon>
        <taxon>Caryophanaceae</taxon>
        <taxon>Sporosarcina</taxon>
    </lineage>
</organism>
<dbReference type="Gene3D" id="3.10.450.40">
    <property type="match status" value="1"/>
</dbReference>
<keyword evidence="2" id="KW-0812">Transmembrane</keyword>
<dbReference type="RefSeq" id="WP_191695238.1">
    <property type="nucleotide sequence ID" value="NZ_JACSQN010000011.1"/>
</dbReference>
<evidence type="ECO:0000256" key="2">
    <source>
        <dbReference type="SAM" id="Phobius"/>
    </source>
</evidence>
<sequence>MKIWRKPWFIPIVLTFIILVGGQLYTTGKLTKAETLSMDDIHAQLSTIYNGQVKELVLDDSIYKAKVVKAGSEYAVEVDARSGRVLSLMQTKESMKPDVVLDDKELEVTQEPDLGAVEEPEEQEPEKVTPPAKEPVKETKPVVNKTENEKPNVGKTPAQTKPHNNPQPKPSNKPAKAPVKTVLISENQAAKIAMGQLPVGMIGEVDDVDFEESKDGGYYLVQIDIDTDDDLDEVTYQIHAISGKVMTVTWDD</sequence>
<feature type="region of interest" description="Disordered" evidence="1">
    <location>
        <begin position="111"/>
        <end position="176"/>
    </location>
</feature>
<feature type="compositionally biased region" description="Basic and acidic residues" evidence="1">
    <location>
        <begin position="134"/>
        <end position="152"/>
    </location>
</feature>
<evidence type="ECO:0000256" key="1">
    <source>
        <dbReference type="SAM" id="MobiDB-lite"/>
    </source>
</evidence>